<organism evidence="4 5">
    <name type="scientific">Clavelina lepadiformis</name>
    <name type="common">Light-bulb sea squirt</name>
    <name type="synonym">Ascidia lepadiformis</name>
    <dbReference type="NCBI Taxonomy" id="159417"/>
    <lineage>
        <taxon>Eukaryota</taxon>
        <taxon>Metazoa</taxon>
        <taxon>Chordata</taxon>
        <taxon>Tunicata</taxon>
        <taxon>Ascidiacea</taxon>
        <taxon>Aplousobranchia</taxon>
        <taxon>Clavelinidae</taxon>
        <taxon>Clavelina</taxon>
    </lineage>
</organism>
<feature type="repeat" description="WD" evidence="2">
    <location>
        <begin position="50"/>
        <end position="79"/>
    </location>
</feature>
<dbReference type="SUPFAM" id="SSF50978">
    <property type="entry name" value="WD40 repeat-like"/>
    <property type="match status" value="1"/>
</dbReference>
<proteinExistence type="inferred from homology"/>
<evidence type="ECO:0000256" key="2">
    <source>
        <dbReference type="PROSITE-ProRule" id="PRU00221"/>
    </source>
</evidence>
<dbReference type="InterPro" id="IPR036322">
    <property type="entry name" value="WD40_repeat_dom_sf"/>
</dbReference>
<dbReference type="SMART" id="SM00320">
    <property type="entry name" value="WD40"/>
    <property type="match status" value="1"/>
</dbReference>
<keyword evidence="2 3" id="KW-0853">WD repeat</keyword>
<keyword evidence="3" id="KW-0963">Cytoplasm</keyword>
<sequence>MSLNTLLATTSADQSVKIWQTSNFQLLSTLKPHYPDPAEPPHGWMWDCDFSADSQFIVTASSDCVARLWNIEQAEVKREYSGHTKAVISLAFNDGM</sequence>
<dbReference type="InterPro" id="IPR037588">
    <property type="entry name" value="MLST8"/>
</dbReference>
<dbReference type="Proteomes" id="UP001642483">
    <property type="component" value="Unassembled WGS sequence"/>
</dbReference>
<comment type="subcellular location">
    <subcellularLocation>
        <location evidence="3">Cytoplasm</location>
    </subcellularLocation>
</comment>
<dbReference type="EMBL" id="CAWYQH010000098">
    <property type="protein sequence ID" value="CAK8684710.1"/>
    <property type="molecule type" value="Genomic_DNA"/>
</dbReference>
<evidence type="ECO:0000313" key="5">
    <source>
        <dbReference type="Proteomes" id="UP001642483"/>
    </source>
</evidence>
<evidence type="ECO:0000256" key="3">
    <source>
        <dbReference type="RuleBase" id="RU369068"/>
    </source>
</evidence>
<evidence type="ECO:0000256" key="1">
    <source>
        <dbReference type="ARBA" id="ARBA00009890"/>
    </source>
</evidence>
<dbReference type="PANTHER" id="PTHR19842:SF0">
    <property type="entry name" value="TARGET OF RAPAMYCIN COMPLEX SUBUNIT LST8"/>
    <property type="match status" value="1"/>
</dbReference>
<dbReference type="PANTHER" id="PTHR19842">
    <property type="entry name" value="G BETA-LIKE PROTEIN GBL"/>
    <property type="match status" value="1"/>
</dbReference>
<dbReference type="InterPro" id="IPR015943">
    <property type="entry name" value="WD40/YVTN_repeat-like_dom_sf"/>
</dbReference>
<dbReference type="Pfam" id="PF00400">
    <property type="entry name" value="WD40"/>
    <property type="match status" value="2"/>
</dbReference>
<comment type="caution">
    <text evidence="4">The sequence shown here is derived from an EMBL/GenBank/DDBJ whole genome shotgun (WGS) entry which is preliminary data.</text>
</comment>
<reference evidence="4 5" key="1">
    <citation type="submission" date="2024-02" db="EMBL/GenBank/DDBJ databases">
        <authorList>
            <person name="Daric V."/>
            <person name="Darras S."/>
        </authorList>
    </citation>
    <scope>NUCLEOTIDE SEQUENCE [LARGE SCALE GENOMIC DNA]</scope>
</reference>
<name>A0ABP0FYR0_CLALP</name>
<gene>
    <name evidence="4" type="ORF">CVLEPA_LOCUS15833</name>
</gene>
<comment type="function">
    <text evidence="3">Subunit of TORC1 and TORC2, which regulate cell growth and survival in response to nutrient and hormonal signals.</text>
</comment>
<keyword evidence="3" id="KW-0677">Repeat</keyword>
<evidence type="ECO:0000313" key="4">
    <source>
        <dbReference type="EMBL" id="CAK8684710.1"/>
    </source>
</evidence>
<comment type="subunit">
    <text evidence="3">Part of TORC1 complex. Part of the TORC2 complex.</text>
</comment>
<accession>A0ABP0FYR0</accession>
<dbReference type="PROSITE" id="PS50082">
    <property type="entry name" value="WD_REPEATS_2"/>
    <property type="match status" value="2"/>
</dbReference>
<feature type="repeat" description="WD" evidence="2">
    <location>
        <begin position="1"/>
        <end position="29"/>
    </location>
</feature>
<comment type="similarity">
    <text evidence="1 3">Belongs to the WD repeat LST8 family.</text>
</comment>
<dbReference type="Gene3D" id="2.130.10.10">
    <property type="entry name" value="YVTN repeat-like/Quinoprotein amine dehydrogenase"/>
    <property type="match status" value="1"/>
</dbReference>
<dbReference type="InterPro" id="IPR001680">
    <property type="entry name" value="WD40_rpt"/>
</dbReference>
<protein>
    <recommendedName>
        <fullName evidence="3">Target of rapamycin complex subunit lst8</fullName>
        <shortName evidence="3">TORC subunit lst8</shortName>
    </recommendedName>
</protein>
<keyword evidence="5" id="KW-1185">Reference proteome</keyword>